<proteinExistence type="predicted"/>
<dbReference type="SUPFAM" id="SSF47413">
    <property type="entry name" value="lambda repressor-like DNA-binding domains"/>
    <property type="match status" value="1"/>
</dbReference>
<sequence>MTDDDYKHEIANRIKYIMVISGLEIIGLSKFTGISDSHIYSILNKRRILTNKVANRIGEKFNFDGKLIFNLNIEIPNSIAKSATLKKFLEDNKLNYYYFLSNRAERKGRLFIENILLGSDFFENPKFTWEVSEECVKYGRHFSSNEINGHLKYLVVKKLLKSKKAKIKLRNGKEGARMVDVFWKPNLHISIMVDESS</sequence>
<gene>
    <name evidence="1" type="ORF">GCM10023149_37300</name>
</gene>
<accession>A0ABP8GYQ6</accession>
<dbReference type="InterPro" id="IPR010982">
    <property type="entry name" value="Lambda_DNA-bd_dom_sf"/>
</dbReference>
<name>A0ABP8GYQ6_9SPHI</name>
<organism evidence="1 2">
    <name type="scientific">Mucilaginibacter gynuensis</name>
    <dbReference type="NCBI Taxonomy" id="1302236"/>
    <lineage>
        <taxon>Bacteria</taxon>
        <taxon>Pseudomonadati</taxon>
        <taxon>Bacteroidota</taxon>
        <taxon>Sphingobacteriia</taxon>
        <taxon>Sphingobacteriales</taxon>
        <taxon>Sphingobacteriaceae</taxon>
        <taxon>Mucilaginibacter</taxon>
    </lineage>
</organism>
<evidence type="ECO:0000313" key="1">
    <source>
        <dbReference type="EMBL" id="GAA4331461.1"/>
    </source>
</evidence>
<dbReference type="Proteomes" id="UP001500582">
    <property type="component" value="Unassembled WGS sequence"/>
</dbReference>
<reference evidence="2" key="1">
    <citation type="journal article" date="2019" name="Int. J. Syst. Evol. Microbiol.">
        <title>The Global Catalogue of Microorganisms (GCM) 10K type strain sequencing project: providing services to taxonomists for standard genome sequencing and annotation.</title>
        <authorList>
            <consortium name="The Broad Institute Genomics Platform"/>
            <consortium name="The Broad Institute Genome Sequencing Center for Infectious Disease"/>
            <person name="Wu L."/>
            <person name="Ma J."/>
        </authorList>
    </citation>
    <scope>NUCLEOTIDE SEQUENCE [LARGE SCALE GENOMIC DNA]</scope>
    <source>
        <strain evidence="2">JCM 17705</strain>
    </source>
</reference>
<dbReference type="EMBL" id="BAABFT010000011">
    <property type="protein sequence ID" value="GAA4331461.1"/>
    <property type="molecule type" value="Genomic_DNA"/>
</dbReference>
<evidence type="ECO:0000313" key="2">
    <source>
        <dbReference type="Proteomes" id="UP001500582"/>
    </source>
</evidence>
<protein>
    <submittedName>
        <fullName evidence="1">Uncharacterized protein</fullName>
    </submittedName>
</protein>
<comment type="caution">
    <text evidence="1">The sequence shown here is derived from an EMBL/GenBank/DDBJ whole genome shotgun (WGS) entry which is preliminary data.</text>
</comment>
<keyword evidence="2" id="KW-1185">Reference proteome</keyword>